<feature type="transmembrane region" description="Helical" evidence="2">
    <location>
        <begin position="55"/>
        <end position="74"/>
    </location>
</feature>
<dbReference type="AlphaFoldDB" id="B3S171"/>
<keyword evidence="4" id="KW-1185">Reference proteome</keyword>
<feature type="region of interest" description="Disordered" evidence="1">
    <location>
        <begin position="208"/>
        <end position="256"/>
    </location>
</feature>
<dbReference type="CTD" id="6755312"/>
<organism evidence="3 4">
    <name type="scientific">Trichoplax adhaerens</name>
    <name type="common">Trichoplax reptans</name>
    <dbReference type="NCBI Taxonomy" id="10228"/>
    <lineage>
        <taxon>Eukaryota</taxon>
        <taxon>Metazoa</taxon>
        <taxon>Placozoa</taxon>
        <taxon>Uniplacotomia</taxon>
        <taxon>Trichoplacea</taxon>
        <taxon>Trichoplacidae</taxon>
        <taxon>Trichoplax</taxon>
    </lineage>
</organism>
<feature type="compositionally biased region" description="Polar residues" evidence="1">
    <location>
        <begin position="234"/>
        <end position="256"/>
    </location>
</feature>
<feature type="transmembrane region" description="Helical" evidence="2">
    <location>
        <begin position="21"/>
        <end position="43"/>
    </location>
</feature>
<feature type="compositionally biased region" description="Polar residues" evidence="1">
    <location>
        <begin position="213"/>
        <end position="223"/>
    </location>
</feature>
<sequence>MSTNNALNRRQEELIRLDLRRIHVVCWVTVVCNIGSLACCLIYNMNAQYPRNIGIIYVAITCIFLHTAMLIVLCNKDAGPLIISANMRRISGISGISNIMPAVAVVACAINVSGSRGPITTAMSACMMALFVMIFITQNYCVSILKKSIPGFLTLRRLRVHAGERRSRNRATNTNTVPEVPAVLPSYNQATGAQDVTESQDQATDLPCYEDVYNNNDSTNVSQPIPPSYDEVIVNNTPISDGSTNGNNSTARSKVK</sequence>
<evidence type="ECO:0000313" key="3">
    <source>
        <dbReference type="EMBL" id="EDV23189.1"/>
    </source>
</evidence>
<dbReference type="Proteomes" id="UP000009022">
    <property type="component" value="Unassembled WGS sequence"/>
</dbReference>
<keyword evidence="2" id="KW-1133">Transmembrane helix</keyword>
<accession>B3S171</accession>
<dbReference type="RefSeq" id="XP_002114099.1">
    <property type="nucleotide sequence ID" value="XM_002114063.1"/>
</dbReference>
<proteinExistence type="predicted"/>
<dbReference type="HOGENOM" id="CLU_1087142_0_0_1"/>
<feature type="transmembrane region" description="Helical" evidence="2">
    <location>
        <begin position="119"/>
        <end position="137"/>
    </location>
</feature>
<keyword evidence="2" id="KW-0472">Membrane</keyword>
<name>B3S171_TRIAD</name>
<evidence type="ECO:0000256" key="2">
    <source>
        <dbReference type="SAM" id="Phobius"/>
    </source>
</evidence>
<reference evidence="3 4" key="1">
    <citation type="journal article" date="2008" name="Nature">
        <title>The Trichoplax genome and the nature of placozoans.</title>
        <authorList>
            <person name="Srivastava M."/>
            <person name="Begovic E."/>
            <person name="Chapman J."/>
            <person name="Putnam N.H."/>
            <person name="Hellsten U."/>
            <person name="Kawashima T."/>
            <person name="Kuo A."/>
            <person name="Mitros T."/>
            <person name="Salamov A."/>
            <person name="Carpenter M.L."/>
            <person name="Signorovitch A.Y."/>
            <person name="Moreno M.A."/>
            <person name="Kamm K."/>
            <person name="Grimwood J."/>
            <person name="Schmutz J."/>
            <person name="Shapiro H."/>
            <person name="Grigoriev I.V."/>
            <person name="Buss L.W."/>
            <person name="Schierwater B."/>
            <person name="Dellaporta S.L."/>
            <person name="Rokhsar D.S."/>
        </authorList>
    </citation>
    <scope>NUCLEOTIDE SEQUENCE [LARGE SCALE GENOMIC DNA]</scope>
    <source>
        <strain evidence="3 4">Grell-BS-1999</strain>
    </source>
</reference>
<feature type="transmembrane region" description="Helical" evidence="2">
    <location>
        <begin position="95"/>
        <end position="113"/>
    </location>
</feature>
<keyword evidence="2" id="KW-0812">Transmembrane</keyword>
<evidence type="ECO:0000256" key="1">
    <source>
        <dbReference type="SAM" id="MobiDB-lite"/>
    </source>
</evidence>
<dbReference type="KEGG" id="tad:TRIADDRAFT_58219"/>
<protein>
    <submittedName>
        <fullName evidence="3">Uncharacterized protein</fullName>
    </submittedName>
</protein>
<evidence type="ECO:0000313" key="4">
    <source>
        <dbReference type="Proteomes" id="UP000009022"/>
    </source>
</evidence>
<dbReference type="InParanoid" id="B3S171"/>
<dbReference type="EMBL" id="DS985247">
    <property type="protein sequence ID" value="EDV23189.1"/>
    <property type="molecule type" value="Genomic_DNA"/>
</dbReference>
<gene>
    <name evidence="3" type="ORF">TRIADDRAFT_58219</name>
</gene>
<dbReference type="GeneID" id="6755312"/>